<dbReference type="RefSeq" id="WP_108785042.1">
    <property type="nucleotide sequence ID" value="NZ_ONZG01000001.1"/>
</dbReference>
<gene>
    <name evidence="3" type="ORF">TRM7615_00190</name>
</gene>
<feature type="region of interest" description="Disordered" evidence="1">
    <location>
        <begin position="119"/>
        <end position="140"/>
    </location>
</feature>
<evidence type="ECO:0000313" key="4">
    <source>
        <dbReference type="Proteomes" id="UP000244898"/>
    </source>
</evidence>
<dbReference type="InterPro" id="IPR038610">
    <property type="entry name" value="FliK-like_C_sf"/>
</dbReference>
<dbReference type="CDD" id="cd17470">
    <property type="entry name" value="T3SS_Flik_C"/>
    <property type="match status" value="1"/>
</dbReference>
<evidence type="ECO:0000313" key="3">
    <source>
        <dbReference type="EMBL" id="SPJ26722.1"/>
    </source>
</evidence>
<feature type="domain" description="Flagellar hook-length control protein-like C-terminal" evidence="2">
    <location>
        <begin position="586"/>
        <end position="663"/>
    </location>
</feature>
<feature type="region of interest" description="Disordered" evidence="1">
    <location>
        <begin position="1"/>
        <end position="83"/>
    </location>
</feature>
<organism evidence="3 4">
    <name type="scientific">Falsiruegeria mediterranea M17</name>
    <dbReference type="NCBI Taxonomy" id="1200281"/>
    <lineage>
        <taxon>Bacteria</taxon>
        <taxon>Pseudomonadati</taxon>
        <taxon>Pseudomonadota</taxon>
        <taxon>Alphaproteobacteria</taxon>
        <taxon>Rhodobacterales</taxon>
        <taxon>Roseobacteraceae</taxon>
        <taxon>Falsiruegeria</taxon>
    </lineage>
</organism>
<accession>A0A2R8C2S7</accession>
<dbReference type="Pfam" id="PF02120">
    <property type="entry name" value="Flg_hook"/>
    <property type="match status" value="1"/>
</dbReference>
<name>A0A2R8C2S7_9RHOB</name>
<sequence>MSLLSLSEAVAPAAAPLTKGGDKADKKTTELNFDDVIGKIPHPVAERHSRQGSGGLNQTVETDAEGSLAQGSEDNGAFEKHPNNDLKTVAHETKQISAEAPVEEQLPRQARDIVEYALASNPRPPHRGATEESPKSTDAPGAIVAASATDQKQLEIGEPFDLRQKGNVPTQTSSFEFRGKETTAISADLHKSNPEPIQSSDIKSNVKDAATTTDGARQLKPSATLAPVTAPFAKEVTAIPGGSHQIRPPAPQTRDIEVVAKDAAAVSVVSRQTNPIPAQAAAIETNGREANATQVVSQKTRPDPVQAPVMRNTEQTADATLVGFHQTRPEPTQTPAIGRIVKQATTLSTQSNLVSDRPTQALTAAKVETRVDGNPPFTISGQTDEIGREVQKTGGPSVNPATIGSKNEGQNARLHKVQAISEPALSYTAHTRTDLSSAKPEGYSTAPLGQTFAVDVRREPSVDKPVAIVQTAKLKIENSGVQPDPGRPEGKLVANPETPFAAQFVTRAAVVPQVQAPSSMTIGMNRKDIDFESLSLKADETTSVLSSVSTEDAAASTASAPTATFGAFPAASKPGLAQSVGAQLAEQLAKRPQGTIGIMLNPEELGRVQMAVNASESVVAISITAERPETLDLMRRHVDQLIEEFRQMGYEGVDLAFSGGGSTHDDSQNTPSSNVISATSDGADNAIGPNEENPDRPGQQVGVDMRL</sequence>
<proteinExistence type="predicted"/>
<feature type="region of interest" description="Disordered" evidence="1">
    <location>
        <begin position="656"/>
        <end position="707"/>
    </location>
</feature>
<feature type="compositionally biased region" description="Basic and acidic residues" evidence="1">
    <location>
        <begin position="20"/>
        <end position="29"/>
    </location>
</feature>
<dbReference type="Proteomes" id="UP000244898">
    <property type="component" value="Unassembled WGS sequence"/>
</dbReference>
<evidence type="ECO:0000256" key="1">
    <source>
        <dbReference type="SAM" id="MobiDB-lite"/>
    </source>
</evidence>
<evidence type="ECO:0000259" key="2">
    <source>
        <dbReference type="Pfam" id="PF02120"/>
    </source>
</evidence>
<feature type="compositionally biased region" description="Polar residues" evidence="1">
    <location>
        <begin position="668"/>
        <end position="682"/>
    </location>
</feature>
<dbReference type="OrthoDB" id="7203912at2"/>
<dbReference type="Gene3D" id="3.30.750.140">
    <property type="match status" value="1"/>
</dbReference>
<reference evidence="4" key="1">
    <citation type="submission" date="2018-03" db="EMBL/GenBank/DDBJ databases">
        <authorList>
            <person name="Rodrigo-Torres L."/>
            <person name="Arahal R. D."/>
            <person name="Lucena T."/>
        </authorList>
    </citation>
    <scope>NUCLEOTIDE SEQUENCE [LARGE SCALE GENOMIC DNA]</scope>
    <source>
        <strain evidence="4">CECT 7615</strain>
    </source>
</reference>
<protein>
    <recommendedName>
        <fullName evidence="2">Flagellar hook-length control protein-like C-terminal domain-containing protein</fullName>
    </recommendedName>
</protein>
<dbReference type="InterPro" id="IPR021136">
    <property type="entry name" value="Flagellar_hook_control-like_C"/>
</dbReference>
<dbReference type="EMBL" id="ONZG01000001">
    <property type="protein sequence ID" value="SPJ26722.1"/>
    <property type="molecule type" value="Genomic_DNA"/>
</dbReference>
<dbReference type="AlphaFoldDB" id="A0A2R8C2S7"/>
<keyword evidence="4" id="KW-1185">Reference proteome</keyword>